<protein>
    <recommendedName>
        <fullName evidence="3">SbsA Ig-like domain-containing protein</fullName>
    </recommendedName>
</protein>
<evidence type="ECO:0000256" key="1">
    <source>
        <dbReference type="ARBA" id="ARBA00022729"/>
    </source>
</evidence>
<proteinExistence type="predicted"/>
<evidence type="ECO:0000313" key="4">
    <source>
        <dbReference type="EMBL" id="OGD75475.1"/>
    </source>
</evidence>
<gene>
    <name evidence="4" type="ORF">A2Y64_03915</name>
</gene>
<evidence type="ECO:0000313" key="5">
    <source>
        <dbReference type="Proteomes" id="UP000177187"/>
    </source>
</evidence>
<dbReference type="AlphaFoldDB" id="A0A1F5F768"/>
<feature type="domain" description="SbsA Ig-like" evidence="3">
    <location>
        <begin position="533"/>
        <end position="639"/>
    </location>
</feature>
<comment type="caution">
    <text evidence="4">The sequence shown here is derived from an EMBL/GenBank/DDBJ whole genome shotgun (WGS) entry which is preliminary data.</text>
</comment>
<evidence type="ECO:0000259" key="3">
    <source>
        <dbReference type="Pfam" id="PF13205"/>
    </source>
</evidence>
<evidence type="ECO:0000256" key="2">
    <source>
        <dbReference type="SAM" id="SignalP"/>
    </source>
</evidence>
<dbReference type="InterPro" id="IPR015943">
    <property type="entry name" value="WD40/YVTN_repeat-like_dom_sf"/>
</dbReference>
<dbReference type="CDD" id="cd15482">
    <property type="entry name" value="Sialidase_non-viral"/>
    <property type="match status" value="1"/>
</dbReference>
<dbReference type="Gene3D" id="2.130.10.10">
    <property type="entry name" value="YVTN repeat-like/Quinoprotein amine dehydrogenase"/>
    <property type="match status" value="1"/>
</dbReference>
<sequence>MRGKAICLVSFFVLAGSALGGTWVQTSWVDGGSGSLDDLWNAHQRSFYQSQDLAWWRYVSDSYTGDNFIFPYAPREEEVDVFGEGDLQETRTVNCGTVYKSGDDVYLVLGGRDSAGFPCIYFSKDQGVNWEETRDTTVTDGAVFAVAQQPGSDRLHLLANTTGGQFVRIYILDNLQDTGWNLEDGFSAEYATHASFLFESGNRGFLTIANIYDHLHEKVWRWDGANWTPGPHEFDREDQLYGIWRMGDGRLYIAADRGLYQDDRCFYSTDDGATWENFSTDYFPGATDFPRFVAVGPGFGWDGKYAYLTSSEEGLTQELCRIEFDDPTDFETFTFAGSASLDAILVGDDGVVYVAGSSVAGACLWYSTDDGESWSGGLLEPPYGGLSALPALFQDPRYGFLYLSGNWLPPDSVPFIVFMASHGASIESLPYDCGESSQFNFIQIQGQIEDYNQLEVFLRSSNNADMEGALDWNQCGRITDYNNLGDVAGLNDGDRYVQYRLVFHGENDVPLSFPAVDSFLLDYAPEGEEPPVGPIVLATVPPDGASDVPLNAKIWIKFDHRMDLESFKDNFYIYADDGATEIDWTGKLEGDGFEFIAEPDPALPPSSEIQVLLDSGITDSDGVPIQDQNGDGEGAFDFTFGTGGEGDIDDEPPVVSNVKANPNPTFGADVVSLTCRADDTDRGGSFIAGGEYFVDDAGADGEGMPLTAADGNFDSSFEELLALVDASGWETGSTHVLYVHARDAAGNWSPLQSVVVETEGEFLDPSRTYVWPNPAGDAAHFAFTLGGNARVVLVVYDLAGREVHRQRGEFNLGEPGAFVWNLDGVASDVYIFRLTAEEIGGMGRSASVVKKLAVVR</sequence>
<dbReference type="Pfam" id="PF13205">
    <property type="entry name" value="Big_5"/>
    <property type="match status" value="1"/>
</dbReference>
<organism evidence="4 5">
    <name type="scientific">Candidatus Coatesbacteria bacterium RBG_13_66_14</name>
    <dbReference type="NCBI Taxonomy" id="1817816"/>
    <lineage>
        <taxon>Bacteria</taxon>
        <taxon>Candidatus Coatesiibacteriota</taxon>
    </lineage>
</organism>
<feature type="chain" id="PRO_5009518517" description="SbsA Ig-like domain-containing protein" evidence="2">
    <location>
        <begin position="21"/>
        <end position="856"/>
    </location>
</feature>
<name>A0A1F5F768_9BACT</name>
<accession>A0A1F5F768</accession>
<dbReference type="Proteomes" id="UP000177187">
    <property type="component" value="Unassembled WGS sequence"/>
</dbReference>
<dbReference type="InterPro" id="IPR036278">
    <property type="entry name" value="Sialidase_sf"/>
</dbReference>
<dbReference type="InterPro" id="IPR032812">
    <property type="entry name" value="SbsA_Ig"/>
</dbReference>
<feature type="signal peptide" evidence="2">
    <location>
        <begin position="1"/>
        <end position="20"/>
    </location>
</feature>
<dbReference type="SUPFAM" id="SSF50939">
    <property type="entry name" value="Sialidases"/>
    <property type="match status" value="2"/>
</dbReference>
<reference evidence="4 5" key="1">
    <citation type="journal article" date="2016" name="Nat. Commun.">
        <title>Thousands of microbial genomes shed light on interconnected biogeochemical processes in an aquifer system.</title>
        <authorList>
            <person name="Anantharaman K."/>
            <person name="Brown C.T."/>
            <person name="Hug L.A."/>
            <person name="Sharon I."/>
            <person name="Castelle C.J."/>
            <person name="Probst A.J."/>
            <person name="Thomas B.C."/>
            <person name="Singh A."/>
            <person name="Wilkins M.J."/>
            <person name="Karaoz U."/>
            <person name="Brodie E.L."/>
            <person name="Williams K.H."/>
            <person name="Hubbard S.S."/>
            <person name="Banfield J.F."/>
        </authorList>
    </citation>
    <scope>NUCLEOTIDE SEQUENCE [LARGE SCALE GENOMIC DNA]</scope>
</reference>
<dbReference type="EMBL" id="MFAF01000071">
    <property type="protein sequence ID" value="OGD75475.1"/>
    <property type="molecule type" value="Genomic_DNA"/>
</dbReference>
<keyword evidence="1 2" id="KW-0732">Signal</keyword>